<dbReference type="Proteomes" id="UP000886523">
    <property type="component" value="Unassembled WGS sequence"/>
</dbReference>
<dbReference type="Gene3D" id="2.130.10.10">
    <property type="entry name" value="YVTN repeat-like/Quinoprotein amine dehydrogenase"/>
    <property type="match status" value="1"/>
</dbReference>
<keyword evidence="5" id="KW-1185">Reference proteome</keyword>
<dbReference type="OrthoDB" id="30195at2759"/>
<dbReference type="GO" id="GO:0005730">
    <property type="term" value="C:nucleolus"/>
    <property type="evidence" value="ECO:0007669"/>
    <property type="project" value="TreeGrafter"/>
</dbReference>
<evidence type="ECO:0000256" key="1">
    <source>
        <dbReference type="ARBA" id="ARBA00004123"/>
    </source>
</evidence>
<comment type="caution">
    <text evidence="4">The sequence shown here is derived from an EMBL/GenBank/DDBJ whole genome shotgun (WGS) entry which is preliminary data.</text>
</comment>
<organism evidence="4 5">
    <name type="scientific">Hydnum rufescens UP504</name>
    <dbReference type="NCBI Taxonomy" id="1448309"/>
    <lineage>
        <taxon>Eukaryota</taxon>
        <taxon>Fungi</taxon>
        <taxon>Dikarya</taxon>
        <taxon>Basidiomycota</taxon>
        <taxon>Agaricomycotina</taxon>
        <taxon>Agaricomycetes</taxon>
        <taxon>Cantharellales</taxon>
        <taxon>Hydnaceae</taxon>
        <taxon>Hydnum</taxon>
    </lineage>
</organism>
<dbReference type="InterPro" id="IPR015943">
    <property type="entry name" value="WD40/YVTN_repeat-like_dom_sf"/>
</dbReference>
<feature type="region of interest" description="Disordered" evidence="3">
    <location>
        <begin position="362"/>
        <end position="386"/>
    </location>
</feature>
<dbReference type="PANTHER" id="PTHR44267">
    <property type="entry name" value="WD REPEAT-CONTAINING PROTEIN 43"/>
    <property type="match status" value="1"/>
</dbReference>
<reference evidence="4" key="1">
    <citation type="journal article" date="2020" name="Nat. Commun.">
        <title>Large-scale genome sequencing of mycorrhizal fungi provides insights into the early evolution of symbiotic traits.</title>
        <authorList>
            <person name="Miyauchi S."/>
            <person name="Kiss E."/>
            <person name="Kuo A."/>
            <person name="Drula E."/>
            <person name="Kohler A."/>
            <person name="Sanchez-Garcia M."/>
            <person name="Morin E."/>
            <person name="Andreopoulos B."/>
            <person name="Barry K.W."/>
            <person name="Bonito G."/>
            <person name="Buee M."/>
            <person name="Carver A."/>
            <person name="Chen C."/>
            <person name="Cichocki N."/>
            <person name="Clum A."/>
            <person name="Culley D."/>
            <person name="Crous P.W."/>
            <person name="Fauchery L."/>
            <person name="Girlanda M."/>
            <person name="Hayes R.D."/>
            <person name="Keri Z."/>
            <person name="LaButti K."/>
            <person name="Lipzen A."/>
            <person name="Lombard V."/>
            <person name="Magnuson J."/>
            <person name="Maillard F."/>
            <person name="Murat C."/>
            <person name="Nolan M."/>
            <person name="Ohm R.A."/>
            <person name="Pangilinan J."/>
            <person name="Pereira M.F."/>
            <person name="Perotto S."/>
            <person name="Peter M."/>
            <person name="Pfister S."/>
            <person name="Riley R."/>
            <person name="Sitrit Y."/>
            <person name="Stielow J.B."/>
            <person name="Szollosi G."/>
            <person name="Zifcakova L."/>
            <person name="Stursova M."/>
            <person name="Spatafora J.W."/>
            <person name="Tedersoo L."/>
            <person name="Vaario L.M."/>
            <person name="Yamada A."/>
            <person name="Yan M."/>
            <person name="Wang P."/>
            <person name="Xu J."/>
            <person name="Bruns T."/>
            <person name="Baldrian P."/>
            <person name="Vilgalys R."/>
            <person name="Dunand C."/>
            <person name="Henrissat B."/>
            <person name="Grigoriev I.V."/>
            <person name="Hibbett D."/>
            <person name="Nagy L.G."/>
            <person name="Martin F.M."/>
        </authorList>
    </citation>
    <scope>NUCLEOTIDE SEQUENCE</scope>
    <source>
        <strain evidence="4">UP504</strain>
    </source>
</reference>
<evidence type="ECO:0008006" key="6">
    <source>
        <dbReference type="Google" id="ProtNLM"/>
    </source>
</evidence>
<dbReference type="InterPro" id="IPR036322">
    <property type="entry name" value="WD40_repeat_dom_sf"/>
</dbReference>
<keyword evidence="2" id="KW-0539">Nucleus</keyword>
<evidence type="ECO:0000256" key="3">
    <source>
        <dbReference type="SAM" id="MobiDB-lite"/>
    </source>
</evidence>
<proteinExistence type="predicted"/>
<sequence length="557" mass="58563">MASRAKKGSRKSKGGTLSEAPTESASWSLSSFSSDSSFFVHISLALDKHRLRLYNTATGRALAEHVFESGRVTAISWHLSPTTAATVSLEPSSKRRRKQKNLEADATSAPISTASPPVTLLAIGLSNGSISLFSPTQGRLTNTLSHPNSTSRILSLSSSPSEQGILWASNAQGALLAWDVLSNTLSRTLKPTLSSSNSTSPCTAIAVRPSLHFNAPDNLSKANVRILTAHHTIRLVTPSSSTPGVDGPGGDVREIASFTGHASPSSKDAFVSVAEGDRFVSIWGVPSSSEEDDQEEELHEGSIMASIPLDTAVRSVSFSRPPLAHSSSSSTSATVASVSPSSSLLAISVSGTLHIFPFPIPSKKSASSSKVPTAATEPSTKTIIRTPPDGAKIISATFIDLIDGDEASGGRGRAVKIARLASGVKPIFDIVKYLDQNGAYIPEIKLKSPPSNDAGADADSAIQIKRYREGQALNVRSGHELPEGVGADERMQYGELDAELAELSLGQRLAVPAPTIKDDDPVSGRRGGSSSNTDDHRCDLPHTHAHPGASLFRYTTP</sequence>
<feature type="region of interest" description="Disordered" evidence="3">
    <location>
        <begin position="511"/>
        <end position="557"/>
    </location>
</feature>
<feature type="compositionally biased region" description="Basic and acidic residues" evidence="3">
    <location>
        <begin position="533"/>
        <end position="542"/>
    </location>
</feature>
<feature type="region of interest" description="Disordered" evidence="3">
    <location>
        <begin position="86"/>
        <end position="109"/>
    </location>
</feature>
<evidence type="ECO:0000313" key="5">
    <source>
        <dbReference type="Proteomes" id="UP000886523"/>
    </source>
</evidence>
<accession>A0A9P6DX45</accession>
<dbReference type="AlphaFoldDB" id="A0A9P6DX45"/>
<dbReference type="EMBL" id="MU128960">
    <property type="protein sequence ID" value="KAF9514434.1"/>
    <property type="molecule type" value="Genomic_DNA"/>
</dbReference>
<dbReference type="InterPro" id="IPR052414">
    <property type="entry name" value="U3_snoRNA-assoc_WDR"/>
</dbReference>
<comment type="subcellular location">
    <subcellularLocation>
        <location evidence="1">Nucleus</location>
    </subcellularLocation>
</comment>
<name>A0A9P6DX45_9AGAM</name>
<dbReference type="SUPFAM" id="SSF50978">
    <property type="entry name" value="WD40 repeat-like"/>
    <property type="match status" value="1"/>
</dbReference>
<evidence type="ECO:0000256" key="2">
    <source>
        <dbReference type="ARBA" id="ARBA00023242"/>
    </source>
</evidence>
<dbReference type="PANTHER" id="PTHR44267:SF1">
    <property type="entry name" value="WD REPEAT-CONTAINING PROTEIN 43"/>
    <property type="match status" value="1"/>
</dbReference>
<feature type="region of interest" description="Disordered" evidence="3">
    <location>
        <begin position="1"/>
        <end position="21"/>
    </location>
</feature>
<gene>
    <name evidence="4" type="ORF">BS47DRAFT_1342995</name>
</gene>
<evidence type="ECO:0000313" key="4">
    <source>
        <dbReference type="EMBL" id="KAF9514434.1"/>
    </source>
</evidence>
<feature type="compositionally biased region" description="Basic residues" evidence="3">
    <location>
        <begin position="1"/>
        <end position="13"/>
    </location>
</feature>
<protein>
    <recommendedName>
        <fullName evidence="6">WD40 repeat-like protein</fullName>
    </recommendedName>
</protein>
<dbReference type="GO" id="GO:0000462">
    <property type="term" value="P:maturation of SSU-rRNA from tricistronic rRNA transcript (SSU-rRNA, 5.8S rRNA, LSU-rRNA)"/>
    <property type="evidence" value="ECO:0007669"/>
    <property type="project" value="TreeGrafter"/>
</dbReference>